<keyword evidence="2" id="KW-1185">Reference proteome</keyword>
<name>A0ABY9X022_9BACT</name>
<dbReference type="Proteomes" id="UP001611383">
    <property type="component" value="Chromosome"/>
</dbReference>
<dbReference type="RefSeq" id="WP_395806360.1">
    <property type="nucleotide sequence ID" value="NZ_CP043494.1"/>
</dbReference>
<proteinExistence type="predicted"/>
<evidence type="ECO:0000313" key="2">
    <source>
        <dbReference type="Proteomes" id="UP001611383"/>
    </source>
</evidence>
<gene>
    <name evidence="1" type="ORF">F0U60_34780</name>
</gene>
<protein>
    <submittedName>
        <fullName evidence="1">Uncharacterized protein</fullName>
    </submittedName>
</protein>
<evidence type="ECO:0000313" key="1">
    <source>
        <dbReference type="EMBL" id="WNG48709.1"/>
    </source>
</evidence>
<reference evidence="1 2" key="1">
    <citation type="submission" date="2019-08" db="EMBL/GenBank/DDBJ databases">
        <title>Archangium and Cystobacter genomes.</title>
        <authorList>
            <person name="Chen I.-C.K."/>
            <person name="Wielgoss S."/>
        </authorList>
    </citation>
    <scope>NUCLEOTIDE SEQUENCE [LARGE SCALE GENOMIC DNA]</scope>
    <source>
        <strain evidence="1 2">Cbm 6</strain>
    </source>
</reference>
<accession>A0ABY9X022</accession>
<dbReference type="EMBL" id="CP043494">
    <property type="protein sequence ID" value="WNG48709.1"/>
    <property type="molecule type" value="Genomic_DNA"/>
</dbReference>
<sequence>MEKQREWRIGAHVLRFEPPDILWGEYRGEISLAEMTLMVDIYGELGRARPFFLVGDITESALLSAECRVYLSEHAESEWVQAFIYVGARLAHKAVAKGILLAAQLTGRAEEGDVAKVHFVATKAQARELILQLRSRHSSKVA</sequence>
<organism evidence="1 2">
    <name type="scientific">Archangium minus</name>
    <dbReference type="NCBI Taxonomy" id="83450"/>
    <lineage>
        <taxon>Bacteria</taxon>
        <taxon>Pseudomonadati</taxon>
        <taxon>Myxococcota</taxon>
        <taxon>Myxococcia</taxon>
        <taxon>Myxococcales</taxon>
        <taxon>Cystobacterineae</taxon>
        <taxon>Archangiaceae</taxon>
        <taxon>Archangium</taxon>
    </lineage>
</organism>